<sequence>MRVLITGSNGFIGKNLLLHLKERKDIEVVTFDRNDHIDDLIKSLSGIDFIFHLAGINRPKDPKEYQSGNVGLTDHLARSIAYSKCKAPIIYTSSIQADLDNDYGKSKRAAEEVLISLRDKYEIPVYIYRLPNVFGKWSRPKYNSVVATFCHNIANDIPVEIHDRDSLLNLVYIDDVIDTFVNQMDGINQVNVDQVKNPYYEVDQKYKTTVGKLADQLYQFKKSRINLQTENVGGGLVRALYSTYLSYLPKESFKYEIPSHQDSRGTFVEMLKTNDAGQFSYFTAHPGITRGGHYHHTKTEKFLVIKGTAKFKFKNMVSGECHEVITNGNEPQIVETVPGWSHDITNIGEDELIVMLWANEIFDRQRPDTYSCQLTHSA</sequence>
<feature type="domain" description="Capsular polysaccharide assembling protein CapF C-terminal" evidence="2">
    <location>
        <begin position="260"/>
        <end position="370"/>
    </location>
</feature>
<dbReference type="InterPro" id="IPR050177">
    <property type="entry name" value="Lipid_A_modif_metabolic_enz"/>
</dbReference>
<dbReference type="Pfam" id="PF14667">
    <property type="entry name" value="Polysacc_synt_C"/>
    <property type="match status" value="1"/>
</dbReference>
<gene>
    <name evidence="3" type="ORF">M3P05_19160</name>
</gene>
<name>A0ABT0PKX5_9GAMM</name>
<evidence type="ECO:0000259" key="1">
    <source>
        <dbReference type="Pfam" id="PF01370"/>
    </source>
</evidence>
<dbReference type="CDD" id="cd07007">
    <property type="entry name" value="cupin_CapF-like_C"/>
    <property type="match status" value="1"/>
</dbReference>
<evidence type="ECO:0000259" key="2">
    <source>
        <dbReference type="Pfam" id="PF14667"/>
    </source>
</evidence>
<dbReference type="EMBL" id="JAMFLX010000042">
    <property type="protein sequence ID" value="MCL6272045.1"/>
    <property type="molecule type" value="Genomic_DNA"/>
</dbReference>
<dbReference type="RefSeq" id="WP_249701723.1">
    <property type="nucleotide sequence ID" value="NZ_JAMFLX010000042.1"/>
</dbReference>
<dbReference type="InterPro" id="IPR029303">
    <property type="entry name" value="CapF_C"/>
</dbReference>
<dbReference type="Proteomes" id="UP001203338">
    <property type="component" value="Unassembled WGS sequence"/>
</dbReference>
<organism evidence="3 4">
    <name type="scientific">Parendozoicomonas callyspongiae</name>
    <dbReference type="NCBI Taxonomy" id="2942213"/>
    <lineage>
        <taxon>Bacteria</taxon>
        <taxon>Pseudomonadati</taxon>
        <taxon>Pseudomonadota</taxon>
        <taxon>Gammaproteobacteria</taxon>
        <taxon>Oceanospirillales</taxon>
        <taxon>Endozoicomonadaceae</taxon>
        <taxon>Parendozoicomonas</taxon>
    </lineage>
</organism>
<dbReference type="PANTHER" id="PTHR43245:SF55">
    <property type="entry name" value="NAD(P)-BINDING DOMAIN-CONTAINING PROTEIN"/>
    <property type="match status" value="1"/>
</dbReference>
<dbReference type="Pfam" id="PF01370">
    <property type="entry name" value="Epimerase"/>
    <property type="match status" value="1"/>
</dbReference>
<dbReference type="InterPro" id="IPR014710">
    <property type="entry name" value="RmlC-like_jellyroll"/>
</dbReference>
<protein>
    <submittedName>
        <fullName evidence="3">NAD-dependent epimerase/dehydratase family protein</fullName>
    </submittedName>
</protein>
<dbReference type="Gene3D" id="3.40.50.720">
    <property type="entry name" value="NAD(P)-binding Rossmann-like Domain"/>
    <property type="match status" value="1"/>
</dbReference>
<feature type="domain" description="NAD-dependent epimerase/dehydratase" evidence="1">
    <location>
        <begin position="3"/>
        <end position="181"/>
    </location>
</feature>
<dbReference type="InterPro" id="IPR001509">
    <property type="entry name" value="Epimerase_deHydtase"/>
</dbReference>
<dbReference type="InterPro" id="IPR011051">
    <property type="entry name" value="RmlC_Cupin_sf"/>
</dbReference>
<dbReference type="PANTHER" id="PTHR43245">
    <property type="entry name" value="BIFUNCTIONAL POLYMYXIN RESISTANCE PROTEIN ARNA"/>
    <property type="match status" value="1"/>
</dbReference>
<dbReference type="Gene3D" id="2.60.120.10">
    <property type="entry name" value="Jelly Rolls"/>
    <property type="match status" value="1"/>
</dbReference>
<accession>A0ABT0PKX5</accession>
<dbReference type="SUPFAM" id="SSF51182">
    <property type="entry name" value="RmlC-like cupins"/>
    <property type="match status" value="1"/>
</dbReference>
<keyword evidence="4" id="KW-1185">Reference proteome</keyword>
<evidence type="ECO:0000313" key="3">
    <source>
        <dbReference type="EMBL" id="MCL6272045.1"/>
    </source>
</evidence>
<dbReference type="SUPFAM" id="SSF51735">
    <property type="entry name" value="NAD(P)-binding Rossmann-fold domains"/>
    <property type="match status" value="1"/>
</dbReference>
<comment type="caution">
    <text evidence="3">The sequence shown here is derived from an EMBL/GenBank/DDBJ whole genome shotgun (WGS) entry which is preliminary data.</text>
</comment>
<reference evidence="3 4" key="1">
    <citation type="submission" date="2022-05" db="EMBL/GenBank/DDBJ databases">
        <authorList>
            <person name="Park J.-S."/>
        </authorList>
    </citation>
    <scope>NUCLEOTIDE SEQUENCE [LARGE SCALE GENOMIC DNA]</scope>
    <source>
        <strain evidence="3 4">2012CJ34-2</strain>
    </source>
</reference>
<proteinExistence type="predicted"/>
<evidence type="ECO:0000313" key="4">
    <source>
        <dbReference type="Proteomes" id="UP001203338"/>
    </source>
</evidence>
<dbReference type="InterPro" id="IPR036291">
    <property type="entry name" value="NAD(P)-bd_dom_sf"/>
</dbReference>
<dbReference type="NCBIfam" id="NF047837">
    <property type="entry name" value="UDPAcbARedWbcJ"/>
    <property type="match status" value="1"/>
</dbReference>